<dbReference type="SUPFAM" id="SSF49899">
    <property type="entry name" value="Concanavalin A-like lectins/glucanases"/>
    <property type="match status" value="1"/>
</dbReference>
<dbReference type="Pfam" id="PF13385">
    <property type="entry name" value="Laminin_G_3"/>
    <property type="match status" value="1"/>
</dbReference>
<organism evidence="2 3">
    <name type="scientific">Paenibacillus apiarius</name>
    <dbReference type="NCBI Taxonomy" id="46240"/>
    <lineage>
        <taxon>Bacteria</taxon>
        <taxon>Bacillati</taxon>
        <taxon>Bacillota</taxon>
        <taxon>Bacilli</taxon>
        <taxon>Bacillales</taxon>
        <taxon>Paenibacillaceae</taxon>
        <taxon>Paenibacillus</taxon>
    </lineage>
</organism>
<evidence type="ECO:0000313" key="2">
    <source>
        <dbReference type="EMBL" id="MCY9522229.1"/>
    </source>
</evidence>
<dbReference type="Gene3D" id="3.60.21.10">
    <property type="match status" value="1"/>
</dbReference>
<protein>
    <submittedName>
        <fullName evidence="2">Metallophosphoesterase</fullName>
    </submittedName>
</protein>
<dbReference type="Gene3D" id="2.60.120.200">
    <property type="match status" value="1"/>
</dbReference>
<dbReference type="RefSeq" id="WP_087434554.1">
    <property type="nucleotide sequence ID" value="NZ_JAMDLV010000070.1"/>
</dbReference>
<sequence length="586" mass="67157">MHRERMMQSRELQRPVRALAHWRFAAEMVKSGSIQAGALVMDDMSGNGNLIESVAVLHLQHESQGQTKTSLPLSWPDSAEGTEGLSFYNDRNLSGRGCYFQTVKNAPINRERFEQGYTIEAIVRLPRPFQEDKHSWMGVLTRQGRGADMGRKGENELLATLSVSNCMEYQWVCHSMNRDTPATNWSRYLKADEWHHVVIVNDTGQTLLYVNGICDYNSPARDIAGIAAIEGKGWNLGASEWGGRLDKLFSGTIREIRITGEPLDKANWLMDSKPQQVLQGTNERIVLLNRADNYNFAFIPDPQKLVYLNPEMFEAQTEWLAQQHAGTRIAMTAFLGDIVDHSEARDEWERAANAIAVMDQCHIPYMMTAGNHDYDAADTYLRYFGPGRFKHKDYIKGFSPSRYSSYGIIQAGSYCYMWLMADMKHLLHDMDWCKGVLDKHRHLPTILVSHDILYADRDGDGRRIPQHSENGTIIWEELVAPCNQVFMTVNGHYDGTAHRVRHNAQGREVIQLLINYQDSYRGGNGWMRLAEFDERANRITFRTFSPWVERLAERAVAAYPDFSYLTGPYDCFQLPFPFEERFKRLG</sequence>
<reference evidence="2 3" key="1">
    <citation type="submission" date="2022-05" db="EMBL/GenBank/DDBJ databases">
        <title>Genome Sequencing of Bee-Associated Microbes.</title>
        <authorList>
            <person name="Dunlap C."/>
        </authorList>
    </citation>
    <scope>NUCLEOTIDE SEQUENCE [LARGE SCALE GENOMIC DNA]</scope>
    <source>
        <strain evidence="2 3">NRRL NRS-1438</strain>
    </source>
</reference>
<dbReference type="Pfam" id="PF00149">
    <property type="entry name" value="Metallophos"/>
    <property type="match status" value="1"/>
</dbReference>
<dbReference type="EMBL" id="JAMDLW010000032">
    <property type="protein sequence ID" value="MCY9522229.1"/>
    <property type="molecule type" value="Genomic_DNA"/>
</dbReference>
<feature type="domain" description="Calcineurin-like phosphoesterase" evidence="1">
    <location>
        <begin position="296"/>
        <end position="454"/>
    </location>
</feature>
<gene>
    <name evidence="2" type="ORF">M5X09_21665</name>
</gene>
<name>A0ABT4DY08_9BACL</name>
<dbReference type="PANTHER" id="PTHR43143:SF5">
    <property type="entry name" value="SECRETED PROTEIN"/>
    <property type="match status" value="1"/>
</dbReference>
<dbReference type="InterPro" id="IPR004843">
    <property type="entry name" value="Calcineurin-like_PHP"/>
</dbReference>
<dbReference type="InterPro" id="IPR051918">
    <property type="entry name" value="STPP_CPPED1"/>
</dbReference>
<dbReference type="InterPro" id="IPR013320">
    <property type="entry name" value="ConA-like_dom_sf"/>
</dbReference>
<keyword evidence="3" id="KW-1185">Reference proteome</keyword>
<dbReference type="Proteomes" id="UP001207626">
    <property type="component" value="Unassembled WGS sequence"/>
</dbReference>
<accession>A0ABT4DY08</accession>
<proteinExistence type="predicted"/>
<dbReference type="SUPFAM" id="SSF56300">
    <property type="entry name" value="Metallo-dependent phosphatases"/>
    <property type="match status" value="1"/>
</dbReference>
<comment type="caution">
    <text evidence="2">The sequence shown here is derived from an EMBL/GenBank/DDBJ whole genome shotgun (WGS) entry which is preliminary data.</text>
</comment>
<evidence type="ECO:0000313" key="3">
    <source>
        <dbReference type="Proteomes" id="UP001207626"/>
    </source>
</evidence>
<evidence type="ECO:0000259" key="1">
    <source>
        <dbReference type="Pfam" id="PF00149"/>
    </source>
</evidence>
<dbReference type="InterPro" id="IPR029052">
    <property type="entry name" value="Metallo-depent_PP-like"/>
</dbReference>
<dbReference type="PANTHER" id="PTHR43143">
    <property type="entry name" value="METALLOPHOSPHOESTERASE, CALCINEURIN SUPERFAMILY"/>
    <property type="match status" value="1"/>
</dbReference>